<dbReference type="Gene3D" id="3.90.79.10">
    <property type="entry name" value="Nucleoside Triphosphate Pyrophosphohydrolase"/>
    <property type="match status" value="1"/>
</dbReference>
<dbReference type="GO" id="GO:0019693">
    <property type="term" value="P:ribose phosphate metabolic process"/>
    <property type="evidence" value="ECO:0007669"/>
    <property type="project" value="TreeGrafter"/>
</dbReference>
<dbReference type="EMBL" id="JBANMG010000006">
    <property type="protein sequence ID" value="KAK6952459.1"/>
    <property type="molecule type" value="Genomic_DNA"/>
</dbReference>
<dbReference type="AlphaFoldDB" id="A0AAX6MIK9"/>
<feature type="domain" description="Nudix hydrolase" evidence="4">
    <location>
        <begin position="125"/>
        <end position="179"/>
    </location>
</feature>
<evidence type="ECO:0000256" key="1">
    <source>
        <dbReference type="ARBA" id="ARBA00001946"/>
    </source>
</evidence>
<keyword evidence="2" id="KW-0378">Hydrolase</keyword>
<gene>
    <name evidence="5" type="ORF">Daesc_006997</name>
</gene>
<dbReference type="Pfam" id="PF00293">
    <property type="entry name" value="NUDIX"/>
    <property type="match status" value="1"/>
</dbReference>
<dbReference type="InterPro" id="IPR015797">
    <property type="entry name" value="NUDIX_hydrolase-like_dom_sf"/>
</dbReference>
<dbReference type="Proteomes" id="UP001369815">
    <property type="component" value="Unassembled WGS sequence"/>
</dbReference>
<sequence>MATITLNNPEVTVKLPEGLSEERLLGFSPFNNWLATLTRSLSLQHTNPSHPFHPDPYSLRSITIQSFDLFGRPPQQRLAFLKLIAEISNGAGETLPGSIFLRGPSVAMLVVLIPDDLPPDGDHDERFVVLTVQPRIPAGSLAFVELPAGMVDEGGSFAGTAAQEIKEELGLEIPASELLCLSDLVTTGYRNSSSSYLNEELNEDGNGDGDEDPSDEKLPSAMYPSAGGCDEHIPIFMHERGVPRDTLKEWTGKLTGLREHGERITLKLVRMSDLWKEGARDAKCLAAVALWEGLKRERKL</sequence>
<feature type="region of interest" description="Disordered" evidence="3">
    <location>
        <begin position="195"/>
        <end position="221"/>
    </location>
</feature>
<proteinExistence type="predicted"/>
<evidence type="ECO:0000313" key="6">
    <source>
        <dbReference type="Proteomes" id="UP001369815"/>
    </source>
</evidence>
<dbReference type="SUPFAM" id="SSF55811">
    <property type="entry name" value="Nudix"/>
    <property type="match status" value="1"/>
</dbReference>
<feature type="compositionally biased region" description="Acidic residues" evidence="3">
    <location>
        <begin position="200"/>
        <end position="214"/>
    </location>
</feature>
<dbReference type="PANTHER" id="PTHR11839">
    <property type="entry name" value="UDP/ADP-SUGAR PYROPHOSPHATASE"/>
    <property type="match status" value="1"/>
</dbReference>
<dbReference type="PANTHER" id="PTHR11839:SF18">
    <property type="entry name" value="NUDIX HYDROLASE DOMAIN-CONTAINING PROTEIN"/>
    <property type="match status" value="1"/>
</dbReference>
<dbReference type="GO" id="GO:0080042">
    <property type="term" value="F:ADP-glucose pyrophosphohydrolase activity"/>
    <property type="evidence" value="ECO:0007669"/>
    <property type="project" value="TreeGrafter"/>
</dbReference>
<evidence type="ECO:0000256" key="3">
    <source>
        <dbReference type="SAM" id="MobiDB-lite"/>
    </source>
</evidence>
<dbReference type="GO" id="GO:0080041">
    <property type="term" value="F:ADP-ribose pyrophosphohydrolase activity"/>
    <property type="evidence" value="ECO:0007669"/>
    <property type="project" value="TreeGrafter"/>
</dbReference>
<name>A0AAX6MIK9_9PEZI</name>
<dbReference type="GO" id="GO:0006753">
    <property type="term" value="P:nucleoside phosphate metabolic process"/>
    <property type="evidence" value="ECO:0007669"/>
    <property type="project" value="TreeGrafter"/>
</dbReference>
<accession>A0AAX6MIK9</accession>
<protein>
    <recommendedName>
        <fullName evidence="4">Nudix hydrolase domain-containing protein</fullName>
    </recommendedName>
</protein>
<keyword evidence="6" id="KW-1185">Reference proteome</keyword>
<evidence type="ECO:0000313" key="5">
    <source>
        <dbReference type="EMBL" id="KAK6952459.1"/>
    </source>
</evidence>
<dbReference type="InterPro" id="IPR000086">
    <property type="entry name" value="NUDIX_hydrolase_dom"/>
</dbReference>
<comment type="caution">
    <text evidence="5">The sequence shown here is derived from an EMBL/GenBank/DDBJ whole genome shotgun (WGS) entry which is preliminary data.</text>
</comment>
<dbReference type="CDD" id="cd03424">
    <property type="entry name" value="NUDIX_ADPRase_Nudt5_UGPPase_Nudt14"/>
    <property type="match status" value="1"/>
</dbReference>
<organism evidence="5 6">
    <name type="scientific">Daldinia eschscholtzii</name>
    <dbReference type="NCBI Taxonomy" id="292717"/>
    <lineage>
        <taxon>Eukaryota</taxon>
        <taxon>Fungi</taxon>
        <taxon>Dikarya</taxon>
        <taxon>Ascomycota</taxon>
        <taxon>Pezizomycotina</taxon>
        <taxon>Sordariomycetes</taxon>
        <taxon>Xylariomycetidae</taxon>
        <taxon>Xylariales</taxon>
        <taxon>Hypoxylaceae</taxon>
        <taxon>Daldinia</taxon>
    </lineage>
</organism>
<reference evidence="5 6" key="1">
    <citation type="journal article" date="2024" name="Front Chem Biol">
        <title>Unveiling the potential of Daldinia eschscholtzii MFLUCC 19-0629 through bioactivity and bioinformatics studies for enhanced sustainable agriculture production.</title>
        <authorList>
            <person name="Brooks S."/>
            <person name="Weaver J.A."/>
            <person name="Klomchit A."/>
            <person name="Alharthi S.A."/>
            <person name="Onlamun T."/>
            <person name="Nurani R."/>
            <person name="Vong T.K."/>
            <person name="Alberti F."/>
            <person name="Greco C."/>
        </authorList>
    </citation>
    <scope>NUCLEOTIDE SEQUENCE [LARGE SCALE GENOMIC DNA]</scope>
    <source>
        <strain evidence="5">MFLUCC 19-0629</strain>
    </source>
</reference>
<comment type="cofactor">
    <cofactor evidence="1">
        <name>Mg(2+)</name>
        <dbReference type="ChEBI" id="CHEBI:18420"/>
    </cofactor>
</comment>
<evidence type="ECO:0000259" key="4">
    <source>
        <dbReference type="Pfam" id="PF00293"/>
    </source>
</evidence>
<evidence type="ECO:0000256" key="2">
    <source>
        <dbReference type="ARBA" id="ARBA00022801"/>
    </source>
</evidence>